<dbReference type="InterPro" id="IPR021754">
    <property type="entry name" value="DUF3320"/>
</dbReference>
<dbReference type="Proteomes" id="UP000670947">
    <property type="component" value="Unassembled WGS sequence"/>
</dbReference>
<reference evidence="2 3" key="1">
    <citation type="submission" date="2021-03" db="EMBL/GenBank/DDBJ databases">
        <title>Paenibacillus artemisicola MWE-103 whole genome sequence.</title>
        <authorList>
            <person name="Ham Y.J."/>
        </authorList>
    </citation>
    <scope>NUCLEOTIDE SEQUENCE [LARGE SCALE GENOMIC DNA]</scope>
    <source>
        <strain evidence="2 3">MWE-103</strain>
    </source>
</reference>
<feature type="domain" description="DUF3320" evidence="1">
    <location>
        <begin position="35"/>
        <end position="83"/>
    </location>
</feature>
<keyword evidence="3" id="KW-1185">Reference proteome</keyword>
<dbReference type="RefSeq" id="WP_208851465.1">
    <property type="nucleotide sequence ID" value="NZ_JAGGDJ010000087.1"/>
</dbReference>
<evidence type="ECO:0000259" key="1">
    <source>
        <dbReference type="Pfam" id="PF11784"/>
    </source>
</evidence>
<evidence type="ECO:0000313" key="3">
    <source>
        <dbReference type="Proteomes" id="UP000670947"/>
    </source>
</evidence>
<gene>
    <name evidence="2" type="ORF">I8J29_32795</name>
</gene>
<evidence type="ECO:0000313" key="2">
    <source>
        <dbReference type="EMBL" id="MBO7748952.1"/>
    </source>
</evidence>
<sequence length="204" mass="22035">PIADALEPAAPAAERPTRRTAYRAAELPAVGRASDDFYAPANTGLVRDQIATVVREEGPISRALLVKRVLQAWGIARSGARIERRFDEVAGGLALRATEGDGTVFYWPDGVEPAEYGVFRVSEGELERRNAEDLPPEEVASAVKETLFLHGSLPVEDLIRETVKLLGYSRTGSALDKALRSGLQAAVGRGDADLENGRAHYRKG</sequence>
<feature type="non-terminal residue" evidence="2">
    <location>
        <position position="1"/>
    </location>
</feature>
<proteinExistence type="predicted"/>
<protein>
    <submittedName>
        <fullName evidence="2">DUF3320 domain-containing protein</fullName>
    </submittedName>
</protein>
<comment type="caution">
    <text evidence="2">The sequence shown here is derived from an EMBL/GenBank/DDBJ whole genome shotgun (WGS) entry which is preliminary data.</text>
</comment>
<accession>A0ABS3WKY0</accession>
<organism evidence="2 3">
    <name type="scientific">Paenibacillus artemisiicola</name>
    <dbReference type="NCBI Taxonomy" id="1172618"/>
    <lineage>
        <taxon>Bacteria</taxon>
        <taxon>Bacillati</taxon>
        <taxon>Bacillota</taxon>
        <taxon>Bacilli</taxon>
        <taxon>Bacillales</taxon>
        <taxon>Paenibacillaceae</taxon>
        <taxon>Paenibacillus</taxon>
    </lineage>
</organism>
<name>A0ABS3WKY0_9BACL</name>
<dbReference type="Pfam" id="PF11784">
    <property type="entry name" value="DUF3320"/>
    <property type="match status" value="1"/>
</dbReference>
<dbReference type="EMBL" id="JAGGDJ010000087">
    <property type="protein sequence ID" value="MBO7748952.1"/>
    <property type="molecule type" value="Genomic_DNA"/>
</dbReference>